<dbReference type="GO" id="GO:0016747">
    <property type="term" value="F:acyltransferase activity, transferring groups other than amino-acyl groups"/>
    <property type="evidence" value="ECO:0007669"/>
    <property type="project" value="InterPro"/>
</dbReference>
<evidence type="ECO:0000313" key="4">
    <source>
        <dbReference type="Proteomes" id="UP000284531"/>
    </source>
</evidence>
<accession>A0A419WGR5</accession>
<name>A0A419WGR5_9BACT</name>
<reference evidence="3 4" key="1">
    <citation type="submission" date="2018-09" db="EMBL/GenBank/DDBJ databases">
        <title>Genomic Encyclopedia of Archaeal and Bacterial Type Strains, Phase II (KMG-II): from individual species to whole genera.</title>
        <authorList>
            <person name="Goeker M."/>
        </authorList>
    </citation>
    <scope>NUCLEOTIDE SEQUENCE [LARGE SCALE GENOMIC DNA]</scope>
    <source>
        <strain evidence="3 4">DSM 21950</strain>
    </source>
</reference>
<feature type="transmembrane region" description="Helical" evidence="1">
    <location>
        <begin position="127"/>
        <end position="147"/>
    </location>
</feature>
<dbReference type="PANTHER" id="PTHR36927:SF3">
    <property type="entry name" value="GLUCANS BIOSYNTHESIS PROTEIN C"/>
    <property type="match status" value="1"/>
</dbReference>
<keyword evidence="4" id="KW-1185">Reference proteome</keyword>
<dbReference type="AlphaFoldDB" id="A0A419WGR5"/>
<proteinExistence type="predicted"/>
<dbReference type="Pfam" id="PF01757">
    <property type="entry name" value="Acyl_transf_3"/>
    <property type="match status" value="1"/>
</dbReference>
<evidence type="ECO:0000256" key="1">
    <source>
        <dbReference type="SAM" id="Phobius"/>
    </source>
</evidence>
<keyword evidence="1" id="KW-1133">Transmembrane helix</keyword>
<feature type="transmembrane region" description="Helical" evidence="1">
    <location>
        <begin position="96"/>
        <end position="115"/>
    </location>
</feature>
<feature type="transmembrane region" description="Helical" evidence="1">
    <location>
        <begin position="12"/>
        <end position="34"/>
    </location>
</feature>
<feature type="transmembrane region" description="Helical" evidence="1">
    <location>
        <begin position="285"/>
        <end position="305"/>
    </location>
</feature>
<dbReference type="Proteomes" id="UP000284531">
    <property type="component" value="Unassembled WGS sequence"/>
</dbReference>
<feature type="transmembrane region" description="Helical" evidence="1">
    <location>
        <begin position="250"/>
        <end position="273"/>
    </location>
</feature>
<comment type="caution">
    <text evidence="3">The sequence shown here is derived from an EMBL/GenBank/DDBJ whole genome shotgun (WGS) entry which is preliminary data.</text>
</comment>
<feature type="transmembrane region" description="Helical" evidence="1">
    <location>
        <begin position="311"/>
        <end position="333"/>
    </location>
</feature>
<keyword evidence="1" id="KW-0812">Transmembrane</keyword>
<dbReference type="EMBL" id="RAPQ01000014">
    <property type="protein sequence ID" value="RKD94607.1"/>
    <property type="molecule type" value="Genomic_DNA"/>
</dbReference>
<dbReference type="InterPro" id="IPR002656">
    <property type="entry name" value="Acyl_transf_3_dom"/>
</dbReference>
<feature type="transmembrane region" description="Helical" evidence="1">
    <location>
        <begin position="167"/>
        <end position="184"/>
    </location>
</feature>
<dbReference type="RefSeq" id="WP_120241859.1">
    <property type="nucleotide sequence ID" value="NZ_RAPQ01000014.1"/>
</dbReference>
<keyword evidence="3" id="KW-0012">Acyltransferase</keyword>
<feature type="transmembrane region" description="Helical" evidence="1">
    <location>
        <begin position="227"/>
        <end position="244"/>
    </location>
</feature>
<evidence type="ECO:0000313" key="3">
    <source>
        <dbReference type="EMBL" id="RKD94607.1"/>
    </source>
</evidence>
<feature type="domain" description="Acyltransferase 3" evidence="2">
    <location>
        <begin position="8"/>
        <end position="330"/>
    </location>
</feature>
<dbReference type="PANTHER" id="PTHR36927">
    <property type="entry name" value="BLR4337 PROTEIN"/>
    <property type="match status" value="1"/>
</dbReference>
<protein>
    <submittedName>
        <fullName evidence="3">Acyltransferase-like protein</fullName>
    </submittedName>
</protein>
<sequence length="361" mass="42096">MTTTERRYDIDWLRVITIGLLLIYHIAIVFQPWAPFIGFIKSETSMESIWIPMSALNIWRIPLLFFVSGMGVCFAMRKRSGVQLLQERSIRILIPFLFGMLCVVPLHFIVWQHYYNQDIEYMANPSHLWFLGNIFAYVLILLPLFLYMKKNHFVIKSLLNKIFKTPLGLLAVIIPFVLEAILINPNPFEMYAMTVHGFVLGLLAFFFGFVFILAGETLRRTLVKWKWLFLFLAVGLYTSRLVAFELQAPNYLMAIESNIWIFAVFGFAFQYLNKASKVLTYLSEAAYPIYILHMVMLFGASYLIIPLQMPVFLQFVFINLITFTGCFALYEFVIKRSIVLRPLFGLKIKLKPKLELQKQIP</sequence>
<gene>
    <name evidence="3" type="ORF">BXY64_4195</name>
</gene>
<evidence type="ECO:0000259" key="2">
    <source>
        <dbReference type="Pfam" id="PF01757"/>
    </source>
</evidence>
<keyword evidence="1" id="KW-0472">Membrane</keyword>
<feature type="transmembrane region" description="Helical" evidence="1">
    <location>
        <begin position="190"/>
        <end position="215"/>
    </location>
</feature>
<organism evidence="3 4">
    <name type="scientific">Marinifilum flexuosum</name>
    <dbReference type="NCBI Taxonomy" id="1117708"/>
    <lineage>
        <taxon>Bacteria</taxon>
        <taxon>Pseudomonadati</taxon>
        <taxon>Bacteroidota</taxon>
        <taxon>Bacteroidia</taxon>
        <taxon>Marinilabiliales</taxon>
        <taxon>Marinifilaceae</taxon>
    </lineage>
</organism>
<dbReference type="InterPro" id="IPR050623">
    <property type="entry name" value="Glucan_succinyl_AcylTrfase"/>
</dbReference>
<feature type="transmembrane region" description="Helical" evidence="1">
    <location>
        <begin position="54"/>
        <end position="75"/>
    </location>
</feature>
<keyword evidence="3" id="KW-0808">Transferase</keyword>
<dbReference type="OrthoDB" id="9809782at2"/>